<name>A0A9Q0FMN8_9ROSI</name>
<dbReference type="PANTHER" id="PTHR34554">
    <property type="entry name" value="RGS1-HXK1-INTERACTING PROTEIN 1"/>
    <property type="match status" value="1"/>
</dbReference>
<reference evidence="2" key="2">
    <citation type="journal article" date="2023" name="Plants (Basel)">
        <title>Annotation of the Turnera subulata (Passifloraceae) Draft Genome Reveals the S-Locus Evolved after the Divergence of Turneroideae from Passifloroideae in a Stepwise Manner.</title>
        <authorList>
            <person name="Henning P.M."/>
            <person name="Roalson E.H."/>
            <person name="Mir W."/>
            <person name="McCubbin A.G."/>
            <person name="Shore J.S."/>
        </authorList>
    </citation>
    <scope>NUCLEOTIDE SEQUENCE</scope>
    <source>
        <strain evidence="2">F60SS</strain>
    </source>
</reference>
<protein>
    <submittedName>
        <fullName evidence="2">RGS1-HXK1-interacting protein 1</fullName>
    </submittedName>
</protein>
<dbReference type="InterPro" id="IPR053284">
    <property type="entry name" value="RGS1-HXK1_interactor"/>
</dbReference>
<comment type="caution">
    <text evidence="2">The sequence shown here is derived from an EMBL/GenBank/DDBJ whole genome shotgun (WGS) entry which is preliminary data.</text>
</comment>
<evidence type="ECO:0000256" key="1">
    <source>
        <dbReference type="SAM" id="MobiDB-lite"/>
    </source>
</evidence>
<accession>A0A9Q0FMN8</accession>
<gene>
    <name evidence="2" type="primary">RHIP1</name>
    <name evidence="2" type="ORF">Tsubulata_020556</name>
</gene>
<feature type="compositionally biased region" description="Low complexity" evidence="1">
    <location>
        <begin position="8"/>
        <end position="19"/>
    </location>
</feature>
<dbReference type="PANTHER" id="PTHR34554:SF2">
    <property type="entry name" value="RGS1-HXK1-INTERACTING PROTEIN 1"/>
    <property type="match status" value="1"/>
</dbReference>
<proteinExistence type="predicted"/>
<dbReference type="EMBL" id="JAKUCV010004754">
    <property type="protein sequence ID" value="KAJ4834203.1"/>
    <property type="molecule type" value="Genomic_DNA"/>
</dbReference>
<dbReference type="AlphaFoldDB" id="A0A9Q0FMN8"/>
<keyword evidence="3" id="KW-1185">Reference proteome</keyword>
<evidence type="ECO:0000313" key="3">
    <source>
        <dbReference type="Proteomes" id="UP001141552"/>
    </source>
</evidence>
<evidence type="ECO:0000313" key="2">
    <source>
        <dbReference type="EMBL" id="KAJ4834203.1"/>
    </source>
</evidence>
<dbReference type="OrthoDB" id="1914410at2759"/>
<organism evidence="2 3">
    <name type="scientific">Turnera subulata</name>
    <dbReference type="NCBI Taxonomy" id="218843"/>
    <lineage>
        <taxon>Eukaryota</taxon>
        <taxon>Viridiplantae</taxon>
        <taxon>Streptophyta</taxon>
        <taxon>Embryophyta</taxon>
        <taxon>Tracheophyta</taxon>
        <taxon>Spermatophyta</taxon>
        <taxon>Magnoliopsida</taxon>
        <taxon>eudicotyledons</taxon>
        <taxon>Gunneridae</taxon>
        <taxon>Pentapetalae</taxon>
        <taxon>rosids</taxon>
        <taxon>fabids</taxon>
        <taxon>Malpighiales</taxon>
        <taxon>Passifloraceae</taxon>
        <taxon>Turnera</taxon>
    </lineage>
</organism>
<sequence length="252" mass="28135">MGSEEEVAAAPAPNNNNNNWVEDLQRTVTESADSAIRSARSFQHTSSSHLRSLQDNLPHAISQLKAQEHAFFAKLKDELLIAKDHPAATLGVAATAAFLLMRGPRRFVFRHTLGRFQSEEAQFLRAEKNVKEFGLSVDLMKKESSKLLERAALAENEMQVGRSELLYTGSQIQRLAKSVYKVETQAADLMDGLREIPNREALKLRAEACPIFASHTFLTPFDCFQWFSCLISVVLTVSLIRYSSGCLYVVTS</sequence>
<dbReference type="Proteomes" id="UP001141552">
    <property type="component" value="Unassembled WGS sequence"/>
</dbReference>
<feature type="region of interest" description="Disordered" evidence="1">
    <location>
        <begin position="1"/>
        <end position="20"/>
    </location>
</feature>
<reference evidence="2" key="1">
    <citation type="submission" date="2022-02" db="EMBL/GenBank/DDBJ databases">
        <authorList>
            <person name="Henning P.M."/>
            <person name="McCubbin A.G."/>
            <person name="Shore J.S."/>
        </authorList>
    </citation>
    <scope>NUCLEOTIDE SEQUENCE</scope>
    <source>
        <strain evidence="2">F60SS</strain>
        <tissue evidence="2">Leaves</tissue>
    </source>
</reference>